<gene>
    <name evidence="1" type="ORF">NCTC9081_00182</name>
</gene>
<reference evidence="1 2" key="1">
    <citation type="submission" date="2018-06" db="EMBL/GenBank/DDBJ databases">
        <authorList>
            <consortium name="Pathogen Informatics"/>
            <person name="Doyle S."/>
        </authorList>
    </citation>
    <scope>NUCLEOTIDE SEQUENCE [LARGE SCALE GENOMIC DNA]</scope>
    <source>
        <strain evidence="1 2">NCTC9081</strain>
    </source>
</reference>
<proteinExistence type="predicted"/>
<name>A0A376VS88_ECOLX</name>
<dbReference type="AlphaFoldDB" id="A0A376VS88"/>
<dbReference type="Proteomes" id="UP000254716">
    <property type="component" value="Unassembled WGS sequence"/>
</dbReference>
<dbReference type="EMBL" id="UGCV01000001">
    <property type="protein sequence ID" value="STJ14626.1"/>
    <property type="molecule type" value="Genomic_DNA"/>
</dbReference>
<evidence type="ECO:0000313" key="2">
    <source>
        <dbReference type="Proteomes" id="UP000254716"/>
    </source>
</evidence>
<sequence>MAIENKLSDKTVKESCRKTAGQTKNNSGWARVVCACKHGWGDQLCFLLSSWWQGIPSGMAYTWSLS</sequence>
<evidence type="ECO:0000313" key="1">
    <source>
        <dbReference type="EMBL" id="STJ14626.1"/>
    </source>
</evidence>
<protein>
    <submittedName>
        <fullName evidence="1">Uncharacterized protein</fullName>
    </submittedName>
</protein>
<accession>A0A376VS88</accession>
<organism evidence="1 2">
    <name type="scientific">Escherichia coli</name>
    <dbReference type="NCBI Taxonomy" id="562"/>
    <lineage>
        <taxon>Bacteria</taxon>
        <taxon>Pseudomonadati</taxon>
        <taxon>Pseudomonadota</taxon>
        <taxon>Gammaproteobacteria</taxon>
        <taxon>Enterobacterales</taxon>
        <taxon>Enterobacteriaceae</taxon>
        <taxon>Escherichia</taxon>
    </lineage>
</organism>